<proteinExistence type="predicted"/>
<sequence length="193" mass="21228">HPREAHRFPARFAGCVARGEHEDRVGVDPRAQRLPLRKLRSELPPRRAVERRPSILEALPVLSDPPRALLPFPCTARLLLLEEELELPLLLLPLLEVLGLPCLLLSAQLPLALALLPPTGGLLPLPAVLLHPDLPPPLPLSLDPLLLLEVGRLEVHVHLDLPRSARRLRVAWVSCWRGNPAGRPLCFGGPTPA</sequence>
<dbReference type="AlphaFoldDB" id="A0A061R2L4"/>
<organism evidence="1">
    <name type="scientific">Tetraselmis sp. GSL018</name>
    <dbReference type="NCBI Taxonomy" id="582737"/>
    <lineage>
        <taxon>Eukaryota</taxon>
        <taxon>Viridiplantae</taxon>
        <taxon>Chlorophyta</taxon>
        <taxon>core chlorophytes</taxon>
        <taxon>Chlorodendrophyceae</taxon>
        <taxon>Chlorodendrales</taxon>
        <taxon>Chlorodendraceae</taxon>
        <taxon>Tetraselmis</taxon>
    </lineage>
</organism>
<name>A0A061R2L4_9CHLO</name>
<feature type="non-terminal residue" evidence="1">
    <location>
        <position position="1"/>
    </location>
</feature>
<reference evidence="1" key="1">
    <citation type="submission" date="2014-05" db="EMBL/GenBank/DDBJ databases">
        <title>The transcriptome of the halophilic microalga Tetraselmis sp. GSL018 isolated from the Great Salt Lake, Utah.</title>
        <authorList>
            <person name="Jinkerson R.E."/>
            <person name="D'Adamo S."/>
            <person name="Posewitz M.C."/>
        </authorList>
    </citation>
    <scope>NUCLEOTIDE SEQUENCE</scope>
    <source>
        <strain evidence="1">GSL018</strain>
    </source>
</reference>
<accession>A0A061R2L4</accession>
<dbReference type="EMBL" id="GBEZ01021788">
    <property type="protein sequence ID" value="JAC64994.1"/>
    <property type="molecule type" value="Transcribed_RNA"/>
</dbReference>
<evidence type="ECO:0000313" key="1">
    <source>
        <dbReference type="EMBL" id="JAC64994.1"/>
    </source>
</evidence>
<feature type="non-terminal residue" evidence="1">
    <location>
        <position position="193"/>
    </location>
</feature>
<gene>
    <name evidence="1" type="ORF">TSPGSL018_17080</name>
</gene>
<protein>
    <submittedName>
        <fullName evidence="1">Uncharacterized protein</fullName>
    </submittedName>
</protein>